<organism evidence="2">
    <name type="scientific">Aureococcus anophagefferens</name>
    <name type="common">Harmful bloom alga</name>
    <dbReference type="NCBI Taxonomy" id="44056"/>
    <lineage>
        <taxon>Eukaryota</taxon>
        <taxon>Sar</taxon>
        <taxon>Stramenopiles</taxon>
        <taxon>Ochrophyta</taxon>
        <taxon>Pelagophyceae</taxon>
        <taxon>Pelagomonadales</taxon>
        <taxon>Pelagomonadaceae</taxon>
        <taxon>Aureococcus</taxon>
    </lineage>
</organism>
<dbReference type="KEGG" id="aaf:AURANDRAFT_68615"/>
<proteinExistence type="predicted"/>
<sequence>MRALCGLYAGVMRVVCGWYAGGMRVVCWWYAGGMRVVCVCYAGVFTSRTRERSGAPEYAMVVFAAPQLREYEELRNDPSSFEGRARTDEAVVKTRHPGDCLGPSARGRMDPSLEQLDADAIRKFKDDLRTIRSKTFKESSYVSDDLDGEELITYLTNTLEGQDDGYFAHVASQDPQSFQSGEESN</sequence>
<keyword evidence="2" id="KW-1185">Reference proteome</keyword>
<dbReference type="InParanoid" id="F0YQ79"/>
<evidence type="ECO:0000313" key="1">
    <source>
        <dbReference type="EMBL" id="EGB02731.1"/>
    </source>
</evidence>
<dbReference type="AlphaFoldDB" id="F0YQ79"/>
<reference evidence="1 2" key="1">
    <citation type="journal article" date="2011" name="Proc. Natl. Acad. Sci. U.S.A.">
        <title>Niche of harmful alga Aureococcus anophagefferens revealed through ecogenomics.</title>
        <authorList>
            <person name="Gobler C.J."/>
            <person name="Berry D.L."/>
            <person name="Dyhrman S.T."/>
            <person name="Wilhelm S.W."/>
            <person name="Salamov A."/>
            <person name="Lobanov A.V."/>
            <person name="Zhang Y."/>
            <person name="Collier J.L."/>
            <person name="Wurch L.L."/>
            <person name="Kustka A.B."/>
            <person name="Dill B.D."/>
            <person name="Shah M."/>
            <person name="VerBerkmoes N.C."/>
            <person name="Kuo A."/>
            <person name="Terry A."/>
            <person name="Pangilinan J."/>
            <person name="Lindquist E.A."/>
            <person name="Lucas S."/>
            <person name="Paulsen I.T."/>
            <person name="Hattenrath-Lehmann T.K."/>
            <person name="Talmage S.C."/>
            <person name="Walker E.A."/>
            <person name="Koch F."/>
            <person name="Burson A.M."/>
            <person name="Marcoval M.A."/>
            <person name="Tang Y.Z."/>
            <person name="Lecleir G.R."/>
            <person name="Coyne K.J."/>
            <person name="Berg G.M."/>
            <person name="Bertrand E.M."/>
            <person name="Saito M.A."/>
            <person name="Gladyshev V.N."/>
            <person name="Grigoriev I.V."/>
        </authorList>
    </citation>
    <scope>NUCLEOTIDE SEQUENCE [LARGE SCALE GENOMIC DNA]</scope>
    <source>
        <strain evidence="2">CCMP 1984</strain>
    </source>
</reference>
<gene>
    <name evidence="1" type="ORF">AURANDRAFT_68615</name>
</gene>
<protein>
    <submittedName>
        <fullName evidence="1">Uncharacterized protein</fullName>
    </submittedName>
</protein>
<dbReference type="RefSeq" id="XP_009042571.1">
    <property type="nucleotide sequence ID" value="XM_009044323.1"/>
</dbReference>
<dbReference type="GeneID" id="20226909"/>
<evidence type="ECO:0000313" key="2">
    <source>
        <dbReference type="Proteomes" id="UP000002729"/>
    </source>
</evidence>
<name>F0YQ79_AURAN</name>
<dbReference type="EMBL" id="GL833344">
    <property type="protein sequence ID" value="EGB02731.1"/>
    <property type="molecule type" value="Genomic_DNA"/>
</dbReference>
<dbReference type="Proteomes" id="UP000002729">
    <property type="component" value="Unassembled WGS sequence"/>
</dbReference>
<accession>F0YQ79</accession>